<reference evidence="1 2" key="1">
    <citation type="journal article" date="2023" name="Plants (Basel)">
        <title>Bridging the Gap: Combining Genomics and Transcriptomics Approaches to Understand Stylosanthes scabra, an Orphan Legume from the Brazilian Caatinga.</title>
        <authorList>
            <person name="Ferreira-Neto J.R.C."/>
            <person name="da Silva M.D."/>
            <person name="Binneck E."/>
            <person name="de Melo N.F."/>
            <person name="da Silva R.H."/>
            <person name="de Melo A.L.T.M."/>
            <person name="Pandolfi V."/>
            <person name="Bustamante F.O."/>
            <person name="Brasileiro-Vidal A.C."/>
            <person name="Benko-Iseppon A.M."/>
        </authorList>
    </citation>
    <scope>NUCLEOTIDE SEQUENCE [LARGE SCALE GENOMIC DNA]</scope>
    <source>
        <tissue evidence="1">Leaves</tissue>
    </source>
</reference>
<proteinExistence type="predicted"/>
<protein>
    <submittedName>
        <fullName evidence="1">Uncharacterized protein</fullName>
    </submittedName>
</protein>
<evidence type="ECO:0000313" key="1">
    <source>
        <dbReference type="EMBL" id="MED6131854.1"/>
    </source>
</evidence>
<comment type="caution">
    <text evidence="1">The sequence shown here is derived from an EMBL/GenBank/DDBJ whole genome shotgun (WGS) entry which is preliminary data.</text>
</comment>
<keyword evidence="2" id="KW-1185">Reference proteome</keyword>
<sequence>MGEHRMARSATVEAAASTEGGASCYGIRRRDLGAAECSVSMCSLLLCHEVLGNILSSIDFSGALVSGSCTVQE</sequence>
<dbReference type="EMBL" id="JASCZI010060451">
    <property type="protein sequence ID" value="MED6131854.1"/>
    <property type="molecule type" value="Genomic_DNA"/>
</dbReference>
<organism evidence="1 2">
    <name type="scientific">Stylosanthes scabra</name>
    <dbReference type="NCBI Taxonomy" id="79078"/>
    <lineage>
        <taxon>Eukaryota</taxon>
        <taxon>Viridiplantae</taxon>
        <taxon>Streptophyta</taxon>
        <taxon>Embryophyta</taxon>
        <taxon>Tracheophyta</taxon>
        <taxon>Spermatophyta</taxon>
        <taxon>Magnoliopsida</taxon>
        <taxon>eudicotyledons</taxon>
        <taxon>Gunneridae</taxon>
        <taxon>Pentapetalae</taxon>
        <taxon>rosids</taxon>
        <taxon>fabids</taxon>
        <taxon>Fabales</taxon>
        <taxon>Fabaceae</taxon>
        <taxon>Papilionoideae</taxon>
        <taxon>50 kb inversion clade</taxon>
        <taxon>dalbergioids sensu lato</taxon>
        <taxon>Dalbergieae</taxon>
        <taxon>Pterocarpus clade</taxon>
        <taxon>Stylosanthes</taxon>
    </lineage>
</organism>
<name>A0ABU6S6U4_9FABA</name>
<gene>
    <name evidence="1" type="ORF">PIB30_013817</name>
</gene>
<accession>A0ABU6S6U4</accession>
<dbReference type="Proteomes" id="UP001341840">
    <property type="component" value="Unassembled WGS sequence"/>
</dbReference>
<evidence type="ECO:0000313" key="2">
    <source>
        <dbReference type="Proteomes" id="UP001341840"/>
    </source>
</evidence>